<dbReference type="Gene3D" id="1.10.1660.10">
    <property type="match status" value="1"/>
</dbReference>
<accession>A0A0H3FC60</accession>
<name>A0A0H3FC60_RAHSY</name>
<keyword evidence="3" id="KW-0804">Transcription</keyword>
<dbReference type="InterPro" id="IPR053987">
    <property type="entry name" value="MlrA-like_C"/>
</dbReference>
<keyword evidence="2" id="KW-0238">DNA-binding</keyword>
<dbReference type="Pfam" id="PF22270">
    <property type="entry name" value="MlrA_helical"/>
    <property type="match status" value="1"/>
</dbReference>
<dbReference type="PROSITE" id="PS00552">
    <property type="entry name" value="HTH_MERR_1"/>
    <property type="match status" value="1"/>
</dbReference>
<sequence length="314" mass="35452">MYRNNKVVQLYDVALELAYKWYEYLDGNMSLYSIGEVARICGINPVTLRAWQRRYGLLKPQRTEGGHRLFNDDDLDTIRTILGWINRGIPVGQVKSLLEGKVDVLPGGWSQSEHQLLTALQDGRPQKVRQLMLEFGREYPAVTFVNNVLRPLRERLSSGDSRLLMLRSQLDGLIIEHAVMCMNAARKRPGPAATLIGWGNTDSTELWLEAIVRCEEGLQVEILPVPLSEPYLENLSGSQILLWSEGKLTQVQRQRLQHWMAQGLSIILLGSSAILLGAEETDAKEDELSASPDDDDHRASLRIEPVRREGKNDA</sequence>
<dbReference type="GO" id="GO:0003677">
    <property type="term" value="F:DNA binding"/>
    <property type="evidence" value="ECO:0007669"/>
    <property type="project" value="UniProtKB-KW"/>
</dbReference>
<feature type="compositionally biased region" description="Basic and acidic residues" evidence="4">
    <location>
        <begin position="295"/>
        <end position="314"/>
    </location>
</feature>
<evidence type="ECO:0000256" key="4">
    <source>
        <dbReference type="SAM" id="MobiDB-lite"/>
    </source>
</evidence>
<proteinExistence type="predicted"/>
<dbReference type="InterPro" id="IPR047057">
    <property type="entry name" value="MerR_fam"/>
</dbReference>
<dbReference type="PROSITE" id="PS50937">
    <property type="entry name" value="HTH_MERR_2"/>
    <property type="match status" value="1"/>
</dbReference>
<dbReference type="InterPro" id="IPR053988">
    <property type="entry name" value="MlrA-like_helical"/>
</dbReference>
<gene>
    <name evidence="6" type="ordered locus">Rahaq_3035</name>
</gene>
<reference evidence="6 7" key="2">
    <citation type="journal article" date="2012" name="J. Bacteriol.">
        <title>Complete Genome Sequence of Rahnella sp. Strain Y9602, a Gammaproteobacterium Isolate from Metal- and Radionuclide-Contaminated Soil.</title>
        <authorList>
            <person name="Martinez R.J."/>
            <person name="Bruce D."/>
            <person name="Detter C."/>
            <person name="Goodwin L.A."/>
            <person name="Han J."/>
            <person name="Han C.S."/>
            <person name="Held B."/>
            <person name="Land M.L."/>
            <person name="Mikhailova N."/>
            <person name="Nolan M."/>
            <person name="Pennacchio L."/>
            <person name="Pitluck S."/>
            <person name="Tapia R."/>
            <person name="Woyke T."/>
            <person name="Sobecky P.A."/>
        </authorList>
    </citation>
    <scope>NUCLEOTIDE SEQUENCE [LARGE SCALE GENOMIC DNA]</scope>
    <source>
        <strain evidence="6 7">Y9602</strain>
    </source>
</reference>
<evidence type="ECO:0000313" key="7">
    <source>
        <dbReference type="Proteomes" id="UP000007257"/>
    </source>
</evidence>
<dbReference type="Pfam" id="PF22267">
    <property type="entry name" value="MlrA_C"/>
    <property type="match status" value="1"/>
</dbReference>
<dbReference type="eggNOG" id="COG0789">
    <property type="taxonomic scope" value="Bacteria"/>
</dbReference>
<dbReference type="SMART" id="SM00422">
    <property type="entry name" value="HTH_MERR"/>
    <property type="match status" value="1"/>
</dbReference>
<dbReference type="SUPFAM" id="SSF46955">
    <property type="entry name" value="Putative DNA-binding domain"/>
    <property type="match status" value="1"/>
</dbReference>
<feature type="domain" description="HTH merR-type" evidence="5">
    <location>
        <begin position="31"/>
        <end position="100"/>
    </location>
</feature>
<dbReference type="Proteomes" id="UP000007257">
    <property type="component" value="Chromosome"/>
</dbReference>
<dbReference type="PANTHER" id="PTHR30204">
    <property type="entry name" value="REDOX-CYCLING DRUG-SENSING TRANSCRIPTIONAL ACTIVATOR SOXR"/>
    <property type="match status" value="1"/>
</dbReference>
<organism evidence="6 7">
    <name type="scientific">Rahnella sp. (strain Y9602)</name>
    <dbReference type="NCBI Taxonomy" id="2703885"/>
    <lineage>
        <taxon>Bacteria</taxon>
        <taxon>Pseudomonadati</taxon>
        <taxon>Pseudomonadota</taxon>
        <taxon>Gammaproteobacteria</taxon>
        <taxon>Enterobacterales</taxon>
        <taxon>Yersiniaceae</taxon>
        <taxon>Rahnella</taxon>
    </lineage>
</organism>
<dbReference type="KEGG" id="rah:Rahaq_3035"/>
<dbReference type="AlphaFoldDB" id="A0A0H3FC60"/>
<evidence type="ECO:0000313" key="6">
    <source>
        <dbReference type="EMBL" id="ADW74629.1"/>
    </source>
</evidence>
<dbReference type="InterPro" id="IPR009061">
    <property type="entry name" value="DNA-bd_dom_put_sf"/>
</dbReference>
<evidence type="ECO:0000256" key="1">
    <source>
        <dbReference type="ARBA" id="ARBA00023015"/>
    </source>
</evidence>
<dbReference type="CDD" id="cd01104">
    <property type="entry name" value="HTH_MlrA-CarA"/>
    <property type="match status" value="1"/>
</dbReference>
<feature type="region of interest" description="Disordered" evidence="4">
    <location>
        <begin position="282"/>
        <end position="314"/>
    </location>
</feature>
<dbReference type="EMBL" id="CP002505">
    <property type="protein sequence ID" value="ADW74629.1"/>
    <property type="molecule type" value="Genomic_DNA"/>
</dbReference>
<dbReference type="HOGENOM" id="CLU_045945_3_1_6"/>
<dbReference type="Pfam" id="PF13411">
    <property type="entry name" value="MerR_1"/>
    <property type="match status" value="1"/>
</dbReference>
<reference evidence="7" key="1">
    <citation type="submission" date="2011-01" db="EMBL/GenBank/DDBJ databases">
        <title>Complete sequence of chromosome of Rahnella sp. Y9602.</title>
        <authorList>
            <consortium name="US DOE Joint Genome Institute"/>
            <person name="Lucas S."/>
            <person name="Copeland A."/>
            <person name="Lapidus A."/>
            <person name="Cheng J.-F."/>
            <person name="Goodwin L."/>
            <person name="Pitluck S."/>
            <person name="Lu M."/>
            <person name="Detter J.C."/>
            <person name="Han C."/>
            <person name="Tapia R."/>
            <person name="Land M."/>
            <person name="Hauser L."/>
            <person name="Kyrpides N."/>
            <person name="Ivanova N."/>
            <person name="Ovchinnikova G."/>
            <person name="Pagani I."/>
            <person name="Sobecky P.A."/>
            <person name="Martinez R.J."/>
            <person name="Woyke T."/>
        </authorList>
    </citation>
    <scope>NUCLEOTIDE SEQUENCE [LARGE SCALE GENOMIC DNA]</scope>
    <source>
        <strain evidence="7">Y9602</strain>
    </source>
</reference>
<evidence type="ECO:0000256" key="3">
    <source>
        <dbReference type="ARBA" id="ARBA00023163"/>
    </source>
</evidence>
<protein>
    <submittedName>
        <fullName evidence="6">Transcriptional regulator, MerR family</fullName>
    </submittedName>
</protein>
<dbReference type="InterPro" id="IPR000551">
    <property type="entry name" value="MerR-type_HTH_dom"/>
</dbReference>
<dbReference type="PANTHER" id="PTHR30204:SF67">
    <property type="entry name" value="HTH-TYPE TRANSCRIPTIONAL REGULATOR MLRA-RELATED"/>
    <property type="match status" value="1"/>
</dbReference>
<evidence type="ECO:0000256" key="2">
    <source>
        <dbReference type="ARBA" id="ARBA00023125"/>
    </source>
</evidence>
<evidence type="ECO:0000259" key="5">
    <source>
        <dbReference type="PROSITE" id="PS50937"/>
    </source>
</evidence>
<dbReference type="GO" id="GO:0003700">
    <property type="term" value="F:DNA-binding transcription factor activity"/>
    <property type="evidence" value="ECO:0007669"/>
    <property type="project" value="InterPro"/>
</dbReference>
<keyword evidence="1" id="KW-0805">Transcription regulation</keyword>